<name>A0A812Z1P6_9DINO</name>
<dbReference type="OrthoDB" id="418884at2759"/>
<reference evidence="1" key="1">
    <citation type="submission" date="2021-02" db="EMBL/GenBank/DDBJ databases">
        <authorList>
            <person name="Dougan E. K."/>
            <person name="Rhodes N."/>
            <person name="Thang M."/>
            <person name="Chan C."/>
        </authorList>
    </citation>
    <scope>NUCLEOTIDE SEQUENCE</scope>
</reference>
<evidence type="ECO:0008006" key="3">
    <source>
        <dbReference type="Google" id="ProtNLM"/>
    </source>
</evidence>
<accession>A0A812Z1P6</accession>
<evidence type="ECO:0000313" key="2">
    <source>
        <dbReference type="Proteomes" id="UP000601435"/>
    </source>
</evidence>
<proteinExistence type="predicted"/>
<dbReference type="InterPro" id="IPR029016">
    <property type="entry name" value="GAF-like_dom_sf"/>
</dbReference>
<dbReference type="Gene3D" id="3.30.450.40">
    <property type="match status" value="1"/>
</dbReference>
<dbReference type="Proteomes" id="UP000601435">
    <property type="component" value="Unassembled WGS sequence"/>
</dbReference>
<dbReference type="EMBL" id="CAJNJA010045041">
    <property type="protein sequence ID" value="CAE7806421.1"/>
    <property type="molecule type" value="Genomic_DNA"/>
</dbReference>
<comment type="caution">
    <text evidence="1">The sequence shown here is derived from an EMBL/GenBank/DDBJ whole genome shotgun (WGS) entry which is preliminary data.</text>
</comment>
<dbReference type="AlphaFoldDB" id="A0A812Z1P6"/>
<keyword evidence="2" id="KW-1185">Reference proteome</keyword>
<gene>
    <name evidence="1" type="ORF">SNEC2469_LOCUS23852</name>
</gene>
<protein>
    <recommendedName>
        <fullName evidence="3">GAF domain-containing protein</fullName>
    </recommendedName>
</protein>
<evidence type="ECO:0000313" key="1">
    <source>
        <dbReference type="EMBL" id="CAE7806421.1"/>
    </source>
</evidence>
<sequence length="248" mass="27884">MLAVLRLYEHRTNIDMWSFLLEPLRNLVPCEEVKIVVRCIAPPQVSSLGAHDREARRRVIAVTTVDRWPPERIEGHAALTQRIQVIPSHEAVRRNWDRYEVVQSHCDSPSAGRATCRACNVGGGLRCLAAVPLFDAGGNVLAVAKFVNRRLWSPDGQQQPSLEFSQLDLTMLSAFSAIFACAIWQQSVNNRILPTLSRTCFVAFPVIHRLPLILSCRCWAPGNSIARRPDAILRHFVPPESSTLCYLR</sequence>
<organism evidence="1 2">
    <name type="scientific">Symbiodinium necroappetens</name>
    <dbReference type="NCBI Taxonomy" id="1628268"/>
    <lineage>
        <taxon>Eukaryota</taxon>
        <taxon>Sar</taxon>
        <taxon>Alveolata</taxon>
        <taxon>Dinophyceae</taxon>
        <taxon>Suessiales</taxon>
        <taxon>Symbiodiniaceae</taxon>
        <taxon>Symbiodinium</taxon>
    </lineage>
</organism>